<dbReference type="Gene3D" id="2.60.40.2130">
    <property type="entry name" value="F-spondin domain"/>
    <property type="match status" value="1"/>
</dbReference>
<feature type="domain" description="Spondin" evidence="2">
    <location>
        <begin position="45"/>
        <end position="162"/>
    </location>
</feature>
<organism evidence="3 4">
    <name type="scientific">Photobacterium andalusiense</name>
    <dbReference type="NCBI Taxonomy" id="2204296"/>
    <lineage>
        <taxon>Bacteria</taxon>
        <taxon>Pseudomonadati</taxon>
        <taxon>Pseudomonadota</taxon>
        <taxon>Gammaproteobacteria</taxon>
        <taxon>Vibrionales</taxon>
        <taxon>Vibrionaceae</taxon>
        <taxon>Photobacterium</taxon>
    </lineage>
</organism>
<protein>
    <submittedName>
        <fullName evidence="3">Spondin_N</fullName>
    </submittedName>
</protein>
<evidence type="ECO:0000313" key="3">
    <source>
        <dbReference type="EMBL" id="SMY34253.1"/>
    </source>
</evidence>
<dbReference type="RefSeq" id="WP_200817783.1">
    <property type="nucleotide sequence ID" value="NZ_FYAJ01000002.1"/>
</dbReference>
<gene>
    <name evidence="3" type="ORF">PAND9192_01237</name>
</gene>
<name>A0A1Y6MCF2_9GAMM</name>
<dbReference type="EMBL" id="FYAJ01000002">
    <property type="protein sequence ID" value="SMY34253.1"/>
    <property type="molecule type" value="Genomic_DNA"/>
</dbReference>
<evidence type="ECO:0000256" key="1">
    <source>
        <dbReference type="SAM" id="SignalP"/>
    </source>
</evidence>
<sequence length="237" mass="24590">MKPFKFGDKKFLVPALITPLLMAPMGISAAELDIKITNITSGLIFTPLLITGHTADNPLFHSGTSASAGLELVAESGSNDHLLTETTNAGAIAVNNPANGLLLPGDSVSTNISTSDNQMYLSIVGMILPSNDGFVGLDSWKIPTTPGTYNIRLNAYDAGTEANDELRASMPVPPPLSSGVLALGTNGTGVINTIPNDKVHIHPGSVGDFNPTGGISDINAAVHRWLNPVAAVTVTVR</sequence>
<dbReference type="InterPro" id="IPR038678">
    <property type="entry name" value="Spondin_N_sf"/>
</dbReference>
<feature type="chain" id="PRO_5013164944" evidence="1">
    <location>
        <begin position="30"/>
        <end position="237"/>
    </location>
</feature>
<dbReference type="Proteomes" id="UP000195719">
    <property type="component" value="Unassembled WGS sequence"/>
</dbReference>
<reference evidence="4" key="1">
    <citation type="submission" date="2017-06" db="EMBL/GenBank/DDBJ databases">
        <authorList>
            <person name="Rodrigo-Torres L."/>
            <person name="Arahal R.D."/>
            <person name="Lucena T."/>
        </authorList>
    </citation>
    <scope>NUCLEOTIDE SEQUENCE [LARGE SCALE GENOMIC DNA]</scope>
    <source>
        <strain evidence="4">CECT 9192</strain>
    </source>
</reference>
<evidence type="ECO:0000259" key="2">
    <source>
        <dbReference type="Pfam" id="PF06468"/>
    </source>
</evidence>
<dbReference type="NCBIfam" id="NF038123">
    <property type="entry name" value="NF038123_dom"/>
    <property type="match status" value="1"/>
</dbReference>
<dbReference type="AlphaFoldDB" id="A0A1Y6MCF2"/>
<keyword evidence="1" id="KW-0732">Signal</keyword>
<keyword evidence="4" id="KW-1185">Reference proteome</keyword>
<feature type="signal peptide" evidence="1">
    <location>
        <begin position="1"/>
        <end position="29"/>
    </location>
</feature>
<dbReference type="Pfam" id="PF06468">
    <property type="entry name" value="Spond_N"/>
    <property type="match status" value="1"/>
</dbReference>
<dbReference type="InterPro" id="IPR009465">
    <property type="entry name" value="Spondin_N"/>
</dbReference>
<proteinExistence type="predicted"/>
<accession>A0A1Y6MCF2</accession>
<evidence type="ECO:0000313" key="4">
    <source>
        <dbReference type="Proteomes" id="UP000195719"/>
    </source>
</evidence>